<evidence type="ECO:0000256" key="1">
    <source>
        <dbReference type="SAM" id="Phobius"/>
    </source>
</evidence>
<dbReference type="Proteomes" id="UP001154259">
    <property type="component" value="Unassembled WGS sequence"/>
</dbReference>
<reference evidence="2" key="1">
    <citation type="submission" date="2022-10" db="EMBL/GenBank/DDBJ databases">
        <authorList>
            <person name="Botero Cardona J."/>
        </authorList>
    </citation>
    <scope>NUCLEOTIDE SEQUENCE</scope>
    <source>
        <strain evidence="2">R-53529</strain>
    </source>
</reference>
<accession>A0ABN8WGP0</accession>
<keyword evidence="1" id="KW-0812">Transmembrane</keyword>
<evidence type="ECO:0000313" key="2">
    <source>
        <dbReference type="EMBL" id="CAI3952381.1"/>
    </source>
</evidence>
<gene>
    <name evidence="2" type="ORF">R53529_LOCUS1785</name>
</gene>
<dbReference type="EMBL" id="CAMXCS010000005">
    <property type="protein sequence ID" value="CAI3952381.1"/>
    <property type="molecule type" value="Genomic_DNA"/>
</dbReference>
<feature type="transmembrane region" description="Helical" evidence="1">
    <location>
        <begin position="6"/>
        <end position="26"/>
    </location>
</feature>
<organism evidence="2 3">
    <name type="scientific">Commensalibacter communis</name>
    <dbReference type="NCBI Taxonomy" id="2972786"/>
    <lineage>
        <taxon>Bacteria</taxon>
        <taxon>Pseudomonadati</taxon>
        <taxon>Pseudomonadota</taxon>
        <taxon>Alphaproteobacteria</taxon>
        <taxon>Acetobacterales</taxon>
        <taxon>Acetobacteraceae</taxon>
    </lineage>
</organism>
<sequence>MNKTIYFYIDFLLFLDHVFVLTYYDFPTK</sequence>
<proteinExistence type="predicted"/>
<protein>
    <submittedName>
        <fullName evidence="2">Uncharacterized protein</fullName>
    </submittedName>
</protein>
<keyword evidence="3" id="KW-1185">Reference proteome</keyword>
<keyword evidence="1" id="KW-1133">Transmembrane helix</keyword>
<keyword evidence="1" id="KW-0472">Membrane</keyword>
<comment type="caution">
    <text evidence="2">The sequence shown here is derived from an EMBL/GenBank/DDBJ whole genome shotgun (WGS) entry which is preliminary data.</text>
</comment>
<name>A0ABN8WGP0_9PROT</name>
<evidence type="ECO:0000313" key="3">
    <source>
        <dbReference type="Proteomes" id="UP001154259"/>
    </source>
</evidence>